<dbReference type="PRINTS" id="PR00146">
    <property type="entry name" value="DHPICSNTHASE"/>
</dbReference>
<evidence type="ECO:0000256" key="3">
    <source>
        <dbReference type="ARBA" id="ARBA00006324"/>
    </source>
</evidence>
<evidence type="ECO:0000256" key="7">
    <source>
        <dbReference type="ARBA" id="ARBA00023239"/>
    </source>
</evidence>
<dbReference type="EC" id="4.1.3.3" evidence="5"/>
<protein>
    <recommendedName>
        <fullName evidence="5">N-acetylneuraminate lyase</fullName>
        <ecNumber evidence="5">4.1.3.3</ecNumber>
    </recommendedName>
</protein>
<proteinExistence type="inferred from homology"/>
<feature type="active site" description="Proton donor/acceptor" evidence="12">
    <location>
        <position position="147"/>
    </location>
</feature>
<comment type="subcellular location">
    <subcellularLocation>
        <location evidence="1">Cytoplasm</location>
    </subcellularLocation>
</comment>
<comment type="subunit">
    <text evidence="4">Homotetramer.</text>
</comment>
<organism evidence="14 15">
    <name type="scientific">Dinothrombium tinctorium</name>
    <dbReference type="NCBI Taxonomy" id="1965070"/>
    <lineage>
        <taxon>Eukaryota</taxon>
        <taxon>Metazoa</taxon>
        <taxon>Ecdysozoa</taxon>
        <taxon>Arthropoda</taxon>
        <taxon>Chelicerata</taxon>
        <taxon>Arachnida</taxon>
        <taxon>Acari</taxon>
        <taxon>Acariformes</taxon>
        <taxon>Trombidiformes</taxon>
        <taxon>Prostigmata</taxon>
        <taxon>Anystina</taxon>
        <taxon>Parasitengona</taxon>
        <taxon>Trombidioidea</taxon>
        <taxon>Trombidiidae</taxon>
        <taxon>Dinothrombium</taxon>
    </lineage>
</organism>
<evidence type="ECO:0000256" key="13">
    <source>
        <dbReference type="PIRSR" id="PIRSR001365-2"/>
    </source>
</evidence>
<keyword evidence="9" id="KW-0119">Carbohydrate metabolism</keyword>
<evidence type="ECO:0000256" key="4">
    <source>
        <dbReference type="ARBA" id="ARBA00011881"/>
    </source>
</evidence>
<dbReference type="Pfam" id="PF00701">
    <property type="entry name" value="DHDPS"/>
    <property type="match status" value="1"/>
</dbReference>
<dbReference type="InterPro" id="IPR013785">
    <property type="entry name" value="Aldolase_TIM"/>
</dbReference>
<evidence type="ECO:0000256" key="12">
    <source>
        <dbReference type="PIRSR" id="PIRSR001365-1"/>
    </source>
</evidence>
<comment type="caution">
    <text evidence="14">The sequence shown here is derived from an EMBL/GenBank/DDBJ whole genome shotgun (WGS) entry which is preliminary data.</text>
</comment>
<evidence type="ECO:0000313" key="14">
    <source>
        <dbReference type="EMBL" id="RWS11324.1"/>
    </source>
</evidence>
<sequence length="294" mass="32774">MSRLLQELRSKILTFEGPVVATVTPSNQTGKINCEIIGKYASRLRSIGVRGAFIHGTTGEAFTLTNAEKMSLTREWAKHSHSLLTIINVSSTSASESIEHARLCEELAVDAIAMLPHIYYRPKDESELVEYLKLIASAAPNTPLIYYHFPACTHVELNLTKFVLLALREIPSFVGMKYTSGDIIEVQRVLYQFKDSVKIFMGFEETLLPALVCGANAAICALFNLAECTKAYDVMRDVYVHDLHKALEEQKRLALKFKDLSQEGHLFINVRKALKDETNGEISAGAPRPPLSMN</sequence>
<evidence type="ECO:0000256" key="8">
    <source>
        <dbReference type="ARBA" id="ARBA00023270"/>
    </source>
</evidence>
<dbReference type="PANTHER" id="PTHR12128:SF21">
    <property type="entry name" value="N-ACETYLNEURAMINATE LYASE"/>
    <property type="match status" value="1"/>
</dbReference>
<reference evidence="14 15" key="1">
    <citation type="journal article" date="2018" name="Gigascience">
        <title>Genomes of trombidid mites reveal novel predicted allergens and laterally-transferred genes associated with secondary metabolism.</title>
        <authorList>
            <person name="Dong X."/>
            <person name="Chaisiri K."/>
            <person name="Xia D."/>
            <person name="Armstrong S.D."/>
            <person name="Fang Y."/>
            <person name="Donnelly M.J."/>
            <person name="Kadowaki T."/>
            <person name="McGarry J.W."/>
            <person name="Darby A.C."/>
            <person name="Makepeace B.L."/>
        </authorList>
    </citation>
    <scope>NUCLEOTIDE SEQUENCE [LARGE SCALE GENOMIC DNA]</scope>
    <source>
        <strain evidence="14">UoL-WK</strain>
    </source>
</reference>
<dbReference type="PIRSF" id="PIRSF001365">
    <property type="entry name" value="DHDPS"/>
    <property type="match status" value="1"/>
</dbReference>
<dbReference type="Gene3D" id="3.20.20.70">
    <property type="entry name" value="Aldolase class I"/>
    <property type="match status" value="1"/>
</dbReference>
<keyword evidence="7 11" id="KW-0456">Lyase</keyword>
<dbReference type="SUPFAM" id="SSF51569">
    <property type="entry name" value="Aldolase"/>
    <property type="match status" value="1"/>
</dbReference>
<dbReference type="SMART" id="SM01130">
    <property type="entry name" value="DHDPS"/>
    <property type="match status" value="1"/>
</dbReference>
<keyword evidence="8" id="KW-0704">Schiff base</keyword>
<evidence type="ECO:0000256" key="10">
    <source>
        <dbReference type="ARBA" id="ARBA00044906"/>
    </source>
</evidence>
<keyword evidence="15" id="KW-1185">Reference proteome</keyword>
<dbReference type="Proteomes" id="UP000285301">
    <property type="component" value="Unassembled WGS sequence"/>
</dbReference>
<feature type="binding site" evidence="13">
    <location>
        <position position="58"/>
    </location>
    <ligand>
        <name>pyruvate</name>
        <dbReference type="ChEBI" id="CHEBI:15361"/>
    </ligand>
</feature>
<dbReference type="PANTHER" id="PTHR12128">
    <property type="entry name" value="DIHYDRODIPICOLINATE SYNTHASE"/>
    <property type="match status" value="1"/>
</dbReference>
<dbReference type="InterPro" id="IPR002220">
    <property type="entry name" value="DapA-like"/>
</dbReference>
<name>A0A443R7T1_9ACAR</name>
<dbReference type="EMBL" id="NCKU01001763">
    <property type="protein sequence ID" value="RWS11324.1"/>
    <property type="molecule type" value="Genomic_DNA"/>
</dbReference>
<evidence type="ECO:0000256" key="11">
    <source>
        <dbReference type="PIRNR" id="PIRNR001365"/>
    </source>
</evidence>
<keyword evidence="6" id="KW-0963">Cytoplasm</keyword>
<evidence type="ECO:0000256" key="5">
    <source>
        <dbReference type="ARBA" id="ARBA00012911"/>
    </source>
</evidence>
<dbReference type="OrthoDB" id="6411333at2759"/>
<evidence type="ECO:0000256" key="9">
    <source>
        <dbReference type="ARBA" id="ARBA00023277"/>
    </source>
</evidence>
<dbReference type="GO" id="GO:0008747">
    <property type="term" value="F:N-acetylneuraminate lyase activity"/>
    <property type="evidence" value="ECO:0007669"/>
    <property type="project" value="UniProtKB-EC"/>
</dbReference>
<comment type="catalytic activity">
    <reaction evidence="10">
        <text>aceneuramate = aldehydo-N-acetyl-D-mannosamine + pyruvate</text>
        <dbReference type="Rhea" id="RHEA:23296"/>
        <dbReference type="ChEBI" id="CHEBI:15361"/>
        <dbReference type="ChEBI" id="CHEBI:17122"/>
        <dbReference type="ChEBI" id="CHEBI:173083"/>
        <dbReference type="EC" id="4.1.3.3"/>
    </reaction>
</comment>
<evidence type="ECO:0000256" key="6">
    <source>
        <dbReference type="ARBA" id="ARBA00022490"/>
    </source>
</evidence>
<accession>A0A443R7T1</accession>
<dbReference type="AlphaFoldDB" id="A0A443R7T1"/>
<evidence type="ECO:0000256" key="1">
    <source>
        <dbReference type="ARBA" id="ARBA00004496"/>
    </source>
</evidence>
<dbReference type="CDD" id="cd00408">
    <property type="entry name" value="DHDPS-like"/>
    <property type="match status" value="1"/>
</dbReference>
<evidence type="ECO:0000313" key="15">
    <source>
        <dbReference type="Proteomes" id="UP000285301"/>
    </source>
</evidence>
<dbReference type="STRING" id="1965070.A0A443R7T1"/>
<feature type="active site" description="Schiff-base intermediate with substrate" evidence="12">
    <location>
        <position position="177"/>
    </location>
</feature>
<comment type="pathway">
    <text evidence="2">Amino-sugar metabolism; N-acetylneuraminate degradation.</text>
</comment>
<dbReference type="GO" id="GO:0005737">
    <property type="term" value="C:cytoplasm"/>
    <property type="evidence" value="ECO:0007669"/>
    <property type="project" value="UniProtKB-SubCell"/>
</dbReference>
<gene>
    <name evidence="14" type="ORF">B4U79_17542</name>
</gene>
<comment type="similarity">
    <text evidence="3">Belongs to the DapA family. NanA subfamily.</text>
</comment>
<feature type="binding site" evidence="13">
    <location>
        <position position="219"/>
    </location>
    <ligand>
        <name>pyruvate</name>
        <dbReference type="ChEBI" id="CHEBI:15361"/>
    </ligand>
</feature>
<evidence type="ECO:0000256" key="2">
    <source>
        <dbReference type="ARBA" id="ARBA00004878"/>
    </source>
</evidence>